<evidence type="ECO:0000313" key="9">
    <source>
        <dbReference type="EMBL" id="QOZ41701.1"/>
    </source>
</evidence>
<evidence type="ECO:0000256" key="4">
    <source>
        <dbReference type="ARBA" id="ARBA00022980"/>
    </source>
</evidence>
<keyword evidence="4 6" id="KW-0689">Ribosomal protein</keyword>
<sequence>MSRRRTEKRRNIPADPLYKSIIVELFVRQIMRKGKKTLAYSIIYKSMFKIREITKEEPLIIIEQAILNVKPLLETRARRSRGSVKQIPIEVKPERGILLAIRWIKIAAQKNKGKPMFIALANELINASNNTGNAVRKKDETHKMAEANKTFIKRKY</sequence>
<dbReference type="Pfam" id="PF00177">
    <property type="entry name" value="Ribosomal_S7"/>
    <property type="match status" value="1"/>
</dbReference>
<evidence type="ECO:0000259" key="8">
    <source>
        <dbReference type="Pfam" id="PF00177"/>
    </source>
</evidence>
<organism evidence="9">
    <name type="scientific">Prototheca wickerhamii</name>
    <dbReference type="NCBI Taxonomy" id="3111"/>
    <lineage>
        <taxon>Eukaryota</taxon>
        <taxon>Viridiplantae</taxon>
        <taxon>Chlorophyta</taxon>
        <taxon>core chlorophytes</taxon>
        <taxon>Trebouxiophyceae</taxon>
        <taxon>Chlorellales</taxon>
        <taxon>Chlorellaceae</taxon>
        <taxon>Prototheca</taxon>
    </lineage>
</organism>
<evidence type="ECO:0000256" key="1">
    <source>
        <dbReference type="ARBA" id="ARBA00007151"/>
    </source>
</evidence>
<keyword evidence="2 7" id="KW-0699">rRNA-binding</keyword>
<dbReference type="EMBL" id="MN794236">
    <property type="protein sequence ID" value="QOZ41701.1"/>
    <property type="molecule type" value="Genomic_DNA"/>
</dbReference>
<dbReference type="NCBIfam" id="TIGR01029">
    <property type="entry name" value="rpsG_bact"/>
    <property type="match status" value="1"/>
</dbReference>
<evidence type="ECO:0000256" key="7">
    <source>
        <dbReference type="RuleBase" id="RU003620"/>
    </source>
</evidence>
<dbReference type="GO" id="GO:0015935">
    <property type="term" value="C:small ribosomal subunit"/>
    <property type="evidence" value="ECO:0007669"/>
    <property type="project" value="InterPro"/>
</dbReference>
<dbReference type="Gene3D" id="1.10.455.10">
    <property type="entry name" value="Ribosomal protein S7 domain"/>
    <property type="match status" value="1"/>
</dbReference>
<evidence type="ECO:0000256" key="5">
    <source>
        <dbReference type="ARBA" id="ARBA00023274"/>
    </source>
</evidence>
<dbReference type="InterPro" id="IPR023798">
    <property type="entry name" value="Ribosomal_uS7_dom"/>
</dbReference>
<keyword evidence="5 6" id="KW-0687">Ribonucleoprotein</keyword>
<dbReference type="GO" id="GO:0006412">
    <property type="term" value="P:translation"/>
    <property type="evidence" value="ECO:0007669"/>
    <property type="project" value="InterPro"/>
</dbReference>
<dbReference type="PROSITE" id="PS00052">
    <property type="entry name" value="RIBOSOMAL_S7"/>
    <property type="match status" value="1"/>
</dbReference>
<gene>
    <name evidence="9" type="primary">rps7</name>
    <name evidence="9" type="ORF">DBVPGpl_033</name>
</gene>
<evidence type="ECO:0000256" key="6">
    <source>
        <dbReference type="RuleBase" id="RU003619"/>
    </source>
</evidence>
<dbReference type="PANTHER" id="PTHR11205">
    <property type="entry name" value="RIBOSOMAL PROTEIN S7"/>
    <property type="match status" value="1"/>
</dbReference>
<protein>
    <recommendedName>
        <fullName evidence="7">Ribosomal protein S7</fullName>
    </recommendedName>
</protein>
<dbReference type="SUPFAM" id="SSF47973">
    <property type="entry name" value="Ribosomal protein S7"/>
    <property type="match status" value="1"/>
</dbReference>
<dbReference type="GO" id="GO:0019843">
    <property type="term" value="F:rRNA binding"/>
    <property type="evidence" value="ECO:0007669"/>
    <property type="project" value="UniProtKB-KW"/>
</dbReference>
<dbReference type="PIRSF" id="PIRSF002122">
    <property type="entry name" value="RPS7p_RPS7a_RPS5e_RPS7o"/>
    <property type="match status" value="1"/>
</dbReference>
<dbReference type="HAMAP" id="MF_00480_B">
    <property type="entry name" value="Ribosomal_uS7_B"/>
    <property type="match status" value="1"/>
</dbReference>
<reference evidence="9" key="1">
    <citation type="journal article" name="Front. Plant Sci.">
        <title>Sequencing and Analysis of the Complete Organellar Genomes of Prototheca wickerhamii.</title>
        <authorList>
            <person name="Bakula Z."/>
            <person name="Gromadka R."/>
            <person name="Gawor J."/>
            <person name="Siedlecki P."/>
            <person name="Pomorski J.J."/>
            <person name="Maciszewski K."/>
            <person name="Gromadka A."/>
            <person name="Karnkowska A."/>
            <person name="Jagielski T."/>
        </authorList>
    </citation>
    <scope>NUCLEOTIDE SEQUENCE</scope>
    <source>
        <strain evidence="9">DBVPG</strain>
    </source>
</reference>
<evidence type="ECO:0000256" key="2">
    <source>
        <dbReference type="ARBA" id="ARBA00022730"/>
    </source>
</evidence>
<dbReference type="InterPro" id="IPR000235">
    <property type="entry name" value="Ribosomal_uS7"/>
</dbReference>
<dbReference type="GO" id="GO:0003735">
    <property type="term" value="F:structural constituent of ribosome"/>
    <property type="evidence" value="ECO:0007669"/>
    <property type="project" value="InterPro"/>
</dbReference>
<accession>A0A873HW62</accession>
<dbReference type="RefSeq" id="YP_010040805.1">
    <property type="nucleotide sequence ID" value="NC_054192.1"/>
</dbReference>
<name>A0A873HW62_PROWI</name>
<keyword evidence="9" id="KW-0934">Plastid</keyword>
<evidence type="ECO:0000256" key="3">
    <source>
        <dbReference type="ARBA" id="ARBA00022884"/>
    </source>
</evidence>
<comment type="similarity">
    <text evidence="1 6">Belongs to the universal ribosomal protein uS7 family.</text>
</comment>
<feature type="domain" description="Small ribosomal subunit protein uS7" evidence="8">
    <location>
        <begin position="3"/>
        <end position="149"/>
    </location>
</feature>
<keyword evidence="3 7" id="KW-0694">RNA-binding</keyword>
<dbReference type="AlphaFoldDB" id="A0A873HW62"/>
<geneLocation type="non-photosynthetic plastid" evidence="9"/>
<proteinExistence type="inferred from homology"/>
<dbReference type="InterPro" id="IPR005717">
    <property type="entry name" value="Ribosomal_uS7_bac/org-type"/>
</dbReference>
<dbReference type="InterPro" id="IPR036823">
    <property type="entry name" value="Ribosomal_uS7_dom_sf"/>
</dbReference>
<dbReference type="GeneID" id="63880522"/>
<dbReference type="InterPro" id="IPR020606">
    <property type="entry name" value="Ribosomal_uS7_CS"/>
</dbReference>